<gene>
    <name evidence="5" type="ORF">GCM10010439_11430</name>
</gene>
<dbReference type="EMBL" id="BAAATZ010000004">
    <property type="protein sequence ID" value="GAA2721361.1"/>
    <property type="molecule type" value="Genomic_DNA"/>
</dbReference>
<keyword evidence="2" id="KW-0378">Hydrolase</keyword>
<evidence type="ECO:0000256" key="4">
    <source>
        <dbReference type="SAM" id="SignalP"/>
    </source>
</evidence>
<feature type="region of interest" description="Disordered" evidence="3">
    <location>
        <begin position="25"/>
        <end position="62"/>
    </location>
</feature>
<reference evidence="6" key="1">
    <citation type="journal article" date="2019" name="Int. J. Syst. Evol. Microbiol.">
        <title>The Global Catalogue of Microorganisms (GCM) 10K type strain sequencing project: providing services to taxonomists for standard genome sequencing and annotation.</title>
        <authorList>
            <consortium name="The Broad Institute Genomics Platform"/>
            <consortium name="The Broad Institute Genome Sequencing Center for Infectious Disease"/>
            <person name="Wu L."/>
            <person name="Ma J."/>
        </authorList>
    </citation>
    <scope>NUCLEOTIDE SEQUENCE [LARGE SCALE GENOMIC DNA]</scope>
    <source>
        <strain evidence="6">JCM 8201</strain>
    </source>
</reference>
<evidence type="ECO:0000313" key="5">
    <source>
        <dbReference type="EMBL" id="GAA2721361.1"/>
    </source>
</evidence>
<proteinExistence type="predicted"/>
<evidence type="ECO:0000256" key="2">
    <source>
        <dbReference type="ARBA" id="ARBA00022801"/>
    </source>
</evidence>
<dbReference type="SUPFAM" id="SSF53474">
    <property type="entry name" value="alpha/beta-Hydrolases"/>
    <property type="match status" value="1"/>
</dbReference>
<evidence type="ECO:0000256" key="3">
    <source>
        <dbReference type="SAM" id="MobiDB-lite"/>
    </source>
</evidence>
<protein>
    <submittedName>
        <fullName evidence="5">PHB depolymerase family esterase</fullName>
    </submittedName>
</protein>
<feature type="signal peptide" evidence="4">
    <location>
        <begin position="1"/>
        <end position="26"/>
    </location>
</feature>
<name>A0ABP6GEN7_9ACTN</name>
<dbReference type="PROSITE" id="PS51257">
    <property type="entry name" value="PROKAR_LIPOPROTEIN"/>
    <property type="match status" value="1"/>
</dbReference>
<dbReference type="Pfam" id="PF10503">
    <property type="entry name" value="Esterase_PHB"/>
    <property type="match status" value="1"/>
</dbReference>
<dbReference type="InterPro" id="IPR029058">
    <property type="entry name" value="AB_hydrolase_fold"/>
</dbReference>
<dbReference type="Gene3D" id="3.40.50.1820">
    <property type="entry name" value="alpha/beta hydrolase"/>
    <property type="match status" value="1"/>
</dbReference>
<evidence type="ECO:0000313" key="6">
    <source>
        <dbReference type="Proteomes" id="UP001501842"/>
    </source>
</evidence>
<organism evidence="5 6">
    <name type="scientific">Actinocorallia aurantiaca</name>
    <dbReference type="NCBI Taxonomy" id="46204"/>
    <lineage>
        <taxon>Bacteria</taxon>
        <taxon>Bacillati</taxon>
        <taxon>Actinomycetota</taxon>
        <taxon>Actinomycetes</taxon>
        <taxon>Streptosporangiales</taxon>
        <taxon>Thermomonosporaceae</taxon>
        <taxon>Actinocorallia</taxon>
    </lineage>
</organism>
<dbReference type="PANTHER" id="PTHR43037:SF1">
    <property type="entry name" value="BLL1128 PROTEIN"/>
    <property type="match status" value="1"/>
</dbReference>
<dbReference type="InterPro" id="IPR050955">
    <property type="entry name" value="Plant_Biomass_Hydrol_Est"/>
</dbReference>
<dbReference type="PANTHER" id="PTHR43037">
    <property type="entry name" value="UNNAMED PRODUCT-RELATED"/>
    <property type="match status" value="1"/>
</dbReference>
<accession>A0ABP6GEN7</accession>
<dbReference type="Proteomes" id="UP001501842">
    <property type="component" value="Unassembled WGS sequence"/>
</dbReference>
<dbReference type="InterPro" id="IPR010126">
    <property type="entry name" value="Esterase_phb"/>
</dbReference>
<feature type="chain" id="PRO_5046657789" evidence="4">
    <location>
        <begin position="27"/>
        <end position="304"/>
    </location>
</feature>
<keyword evidence="6" id="KW-1185">Reference proteome</keyword>
<evidence type="ECO:0000256" key="1">
    <source>
        <dbReference type="ARBA" id="ARBA00022729"/>
    </source>
</evidence>
<keyword evidence="1 4" id="KW-0732">Signal</keyword>
<sequence>MPTFKDMRRLLAILLAFVLLSGCAGSEDGDPGPSRSGETPGDGTGTRRPAEQDGVPTTAGTHKLKLEVGTPGHREYRLRVPPGLRDSPGPLPLVLAVHGGASNAEKFEELSGFDGVADDEGFLVAYPEGFAFSWNAGPCCGPAKLGRVDDVGFLEKLIDRLVGAGVADPARVYVSGFSNGGGMAYRMACEGPGGVKAIGVVSASLIIDCEPSEPVSVMIVHGRADRSVPYGGGGQRDFNDERPFTPVSHAVGFWRKALGAGSLRKDGSCRTARGEAVVRFCPHGGGHVWPEGTAARLWAFFSSV</sequence>
<comment type="caution">
    <text evidence="5">The sequence shown here is derived from an EMBL/GenBank/DDBJ whole genome shotgun (WGS) entry which is preliminary data.</text>
</comment>